<organism evidence="1 2">
    <name type="scientific">Irpex rosettiformis</name>
    <dbReference type="NCBI Taxonomy" id="378272"/>
    <lineage>
        <taxon>Eukaryota</taxon>
        <taxon>Fungi</taxon>
        <taxon>Dikarya</taxon>
        <taxon>Basidiomycota</taxon>
        <taxon>Agaricomycotina</taxon>
        <taxon>Agaricomycetes</taxon>
        <taxon>Polyporales</taxon>
        <taxon>Irpicaceae</taxon>
        <taxon>Irpex</taxon>
    </lineage>
</organism>
<gene>
    <name evidence="1" type="ORF">BDY19DRAFT_36134</name>
</gene>
<protein>
    <submittedName>
        <fullName evidence="1">Uncharacterized protein</fullName>
    </submittedName>
</protein>
<evidence type="ECO:0000313" key="1">
    <source>
        <dbReference type="EMBL" id="KAI0094686.1"/>
    </source>
</evidence>
<proteinExistence type="predicted"/>
<name>A0ACB8UK17_9APHY</name>
<accession>A0ACB8UK17</accession>
<sequence length="256" mass="28791">MLSRRASTISGIAYLVVVLVLTFFIGLSCGLLLSQSVRNSPTRNWSENFNAVVIGAAYAIVAVGSLAYCLKRRIAVHRKLQKISKSYYILGRSDVPKSVYRYMKQEHARACLVTYESQPRDISQEGWGKPGSSYAGVRFRSALIQTIRDIDLSDKVAHQVIPRHPILRPHARMLHHFRFILPLLPRDSDGLTALHYYDSTIQLARHASRECTEAEFTIGLRCANEIKTVLNDCRLEMLEESYSDVGHAHGDTSISS</sequence>
<keyword evidence="2" id="KW-1185">Reference proteome</keyword>
<dbReference type="EMBL" id="MU274900">
    <property type="protein sequence ID" value="KAI0094686.1"/>
    <property type="molecule type" value="Genomic_DNA"/>
</dbReference>
<evidence type="ECO:0000313" key="2">
    <source>
        <dbReference type="Proteomes" id="UP001055072"/>
    </source>
</evidence>
<dbReference type="Proteomes" id="UP001055072">
    <property type="component" value="Unassembled WGS sequence"/>
</dbReference>
<comment type="caution">
    <text evidence="1">The sequence shown here is derived from an EMBL/GenBank/DDBJ whole genome shotgun (WGS) entry which is preliminary data.</text>
</comment>
<reference evidence="1" key="1">
    <citation type="journal article" date="2021" name="Environ. Microbiol.">
        <title>Gene family expansions and transcriptome signatures uncover fungal adaptations to wood decay.</title>
        <authorList>
            <person name="Hage H."/>
            <person name="Miyauchi S."/>
            <person name="Viragh M."/>
            <person name="Drula E."/>
            <person name="Min B."/>
            <person name="Chaduli D."/>
            <person name="Navarro D."/>
            <person name="Favel A."/>
            <person name="Norest M."/>
            <person name="Lesage-Meessen L."/>
            <person name="Balint B."/>
            <person name="Merenyi Z."/>
            <person name="de Eugenio L."/>
            <person name="Morin E."/>
            <person name="Martinez A.T."/>
            <person name="Baldrian P."/>
            <person name="Stursova M."/>
            <person name="Martinez M.J."/>
            <person name="Novotny C."/>
            <person name="Magnuson J.K."/>
            <person name="Spatafora J.W."/>
            <person name="Maurice S."/>
            <person name="Pangilinan J."/>
            <person name="Andreopoulos W."/>
            <person name="LaButti K."/>
            <person name="Hundley H."/>
            <person name="Na H."/>
            <person name="Kuo A."/>
            <person name="Barry K."/>
            <person name="Lipzen A."/>
            <person name="Henrissat B."/>
            <person name="Riley R."/>
            <person name="Ahrendt S."/>
            <person name="Nagy L.G."/>
            <person name="Grigoriev I.V."/>
            <person name="Martin F."/>
            <person name="Rosso M.N."/>
        </authorList>
    </citation>
    <scope>NUCLEOTIDE SEQUENCE</scope>
    <source>
        <strain evidence="1">CBS 384.51</strain>
    </source>
</reference>